<name>A0A9D4BGP0_DREPO</name>
<proteinExistence type="predicted"/>
<dbReference type="PANTHER" id="PTHR11607">
    <property type="entry name" value="ALPHA-MANNOSIDASE"/>
    <property type="match status" value="1"/>
</dbReference>
<dbReference type="InterPro" id="IPR050843">
    <property type="entry name" value="Glycosyl_Hydrlase_38"/>
</dbReference>
<dbReference type="InterPro" id="IPR027291">
    <property type="entry name" value="Glyco_hydro_38_N_sf"/>
</dbReference>
<dbReference type="Pfam" id="PF01074">
    <property type="entry name" value="Glyco_hydro_38N"/>
    <property type="match status" value="1"/>
</dbReference>
<evidence type="ECO:0000259" key="1">
    <source>
        <dbReference type="Pfam" id="PF01074"/>
    </source>
</evidence>
<comment type="caution">
    <text evidence="2">The sequence shown here is derived from an EMBL/GenBank/DDBJ whole genome shotgun (WGS) entry which is preliminary data.</text>
</comment>
<dbReference type="PANTHER" id="PTHR11607:SF3">
    <property type="entry name" value="LYSOSOMAL ALPHA-MANNOSIDASE"/>
    <property type="match status" value="1"/>
</dbReference>
<gene>
    <name evidence="2" type="ORF">DPMN_193243</name>
</gene>
<feature type="domain" description="Glycoside hydrolase family 38 N-terminal" evidence="1">
    <location>
        <begin position="3"/>
        <end position="75"/>
    </location>
</feature>
<evidence type="ECO:0000313" key="2">
    <source>
        <dbReference type="EMBL" id="KAH3692907.1"/>
    </source>
</evidence>
<dbReference type="GO" id="GO:0004559">
    <property type="term" value="F:alpha-mannosidase activity"/>
    <property type="evidence" value="ECO:0007669"/>
    <property type="project" value="InterPro"/>
</dbReference>
<reference evidence="2" key="2">
    <citation type="submission" date="2020-11" db="EMBL/GenBank/DDBJ databases">
        <authorList>
            <person name="McCartney M.A."/>
            <person name="Auch B."/>
            <person name="Kono T."/>
            <person name="Mallez S."/>
            <person name="Becker A."/>
            <person name="Gohl D.M."/>
            <person name="Silverstein K.A.T."/>
            <person name="Koren S."/>
            <person name="Bechman K.B."/>
            <person name="Herman A."/>
            <person name="Abrahante J.E."/>
            <person name="Garbe J."/>
        </authorList>
    </citation>
    <scope>NUCLEOTIDE SEQUENCE</scope>
    <source>
        <strain evidence="2">Duluth1</strain>
        <tissue evidence="2">Whole animal</tissue>
    </source>
</reference>
<dbReference type="InterPro" id="IPR000602">
    <property type="entry name" value="Glyco_hydro_38_N"/>
</dbReference>
<dbReference type="GO" id="GO:0000139">
    <property type="term" value="C:Golgi membrane"/>
    <property type="evidence" value="ECO:0007669"/>
    <property type="project" value="TreeGrafter"/>
</dbReference>
<evidence type="ECO:0000313" key="3">
    <source>
        <dbReference type="Proteomes" id="UP000828390"/>
    </source>
</evidence>
<protein>
    <recommendedName>
        <fullName evidence="1">Glycoside hydrolase family 38 N-terminal domain-containing protein</fullName>
    </recommendedName>
</protein>
<dbReference type="SUPFAM" id="SSF88713">
    <property type="entry name" value="Glycoside hydrolase/deacetylase"/>
    <property type="match status" value="1"/>
</dbReference>
<dbReference type="AlphaFoldDB" id="A0A9D4BGP0"/>
<dbReference type="InterPro" id="IPR011330">
    <property type="entry name" value="Glyco_hydro/deAcase_b/a-brl"/>
</dbReference>
<organism evidence="2 3">
    <name type="scientific">Dreissena polymorpha</name>
    <name type="common">Zebra mussel</name>
    <name type="synonym">Mytilus polymorpha</name>
    <dbReference type="NCBI Taxonomy" id="45954"/>
    <lineage>
        <taxon>Eukaryota</taxon>
        <taxon>Metazoa</taxon>
        <taxon>Spiralia</taxon>
        <taxon>Lophotrochozoa</taxon>
        <taxon>Mollusca</taxon>
        <taxon>Bivalvia</taxon>
        <taxon>Autobranchia</taxon>
        <taxon>Heteroconchia</taxon>
        <taxon>Euheterodonta</taxon>
        <taxon>Imparidentia</taxon>
        <taxon>Neoheterodontei</taxon>
        <taxon>Myida</taxon>
        <taxon>Dreissenoidea</taxon>
        <taxon>Dreissenidae</taxon>
        <taxon>Dreissena</taxon>
    </lineage>
</organism>
<reference evidence="2" key="1">
    <citation type="journal article" date="2019" name="bioRxiv">
        <title>The Genome of the Zebra Mussel, Dreissena polymorpha: A Resource for Invasive Species Research.</title>
        <authorList>
            <person name="McCartney M.A."/>
            <person name="Auch B."/>
            <person name="Kono T."/>
            <person name="Mallez S."/>
            <person name="Zhang Y."/>
            <person name="Obille A."/>
            <person name="Becker A."/>
            <person name="Abrahante J.E."/>
            <person name="Garbe J."/>
            <person name="Badalamenti J.P."/>
            <person name="Herman A."/>
            <person name="Mangelson H."/>
            <person name="Liachko I."/>
            <person name="Sullivan S."/>
            <person name="Sone E.D."/>
            <person name="Koren S."/>
            <person name="Silverstein K.A.T."/>
            <person name="Beckman K.B."/>
            <person name="Gohl D.M."/>
        </authorList>
    </citation>
    <scope>NUCLEOTIDE SEQUENCE</scope>
    <source>
        <strain evidence="2">Duluth1</strain>
        <tissue evidence="2">Whole animal</tissue>
    </source>
</reference>
<dbReference type="Proteomes" id="UP000828390">
    <property type="component" value="Unassembled WGS sequence"/>
</dbReference>
<dbReference type="GO" id="GO:0006013">
    <property type="term" value="P:mannose metabolic process"/>
    <property type="evidence" value="ECO:0007669"/>
    <property type="project" value="InterPro"/>
</dbReference>
<sequence>MTRRGQLEVVLGGWVMPDEAVTDYQPVIDQLIEGHHWVEENLGIKPIDAWINDPFAYSSTMPYLWKKSGIKNMVNLRNLQAIRRVCASARWISCGGHIGIPMTSTIF</sequence>
<keyword evidence="3" id="KW-1185">Reference proteome</keyword>
<dbReference type="GO" id="GO:0006491">
    <property type="term" value="P:N-glycan processing"/>
    <property type="evidence" value="ECO:0007669"/>
    <property type="project" value="TreeGrafter"/>
</dbReference>
<dbReference type="Gene3D" id="3.20.110.10">
    <property type="entry name" value="Glycoside hydrolase 38, N terminal domain"/>
    <property type="match status" value="1"/>
</dbReference>
<accession>A0A9D4BGP0</accession>
<dbReference type="EMBL" id="JAIWYP010000018">
    <property type="protein sequence ID" value="KAH3692907.1"/>
    <property type="molecule type" value="Genomic_DNA"/>
</dbReference>